<evidence type="ECO:0000313" key="1">
    <source>
        <dbReference type="EMBL" id="PSS00864.1"/>
    </source>
</evidence>
<gene>
    <name evidence="1" type="ORF">PHLCEN_2v4091</name>
</gene>
<dbReference type="Proteomes" id="UP000186601">
    <property type="component" value="Unassembled WGS sequence"/>
</dbReference>
<sequence>MQLNLRPRSGFSKLPPELIDIVVDNFSEDKSSLLSCSLLGPLWTHASHRILFRSLTLTGEKGTDEERIPLALIRQRPRFLPYIHELRFIPTVVWRTLITVHPHTFRVLLSLCTGLRSLVIKALRLHGSPPDAAIAAMFESTRRITLDRLDLSTRDVPDRRGLYAIFDALEEVKELRIGVACYNSTVLCAPDAPDLTGRYYLPVSSITLTGEDLGVCMMAVGRALDPHMLRSTRLTNIGLRHLSYANEFLSILPLSLDDLDISFQAPRHAFVSRTRGQSKSYSYYVKPIR</sequence>
<dbReference type="EMBL" id="MLYV02000405">
    <property type="protein sequence ID" value="PSS00864.1"/>
    <property type="molecule type" value="Genomic_DNA"/>
</dbReference>
<evidence type="ECO:0000313" key="2">
    <source>
        <dbReference type="Proteomes" id="UP000186601"/>
    </source>
</evidence>
<accession>A0A2R6Q294</accession>
<comment type="caution">
    <text evidence="1">The sequence shown here is derived from an EMBL/GenBank/DDBJ whole genome shotgun (WGS) entry which is preliminary data.</text>
</comment>
<proteinExistence type="predicted"/>
<keyword evidence="2" id="KW-1185">Reference proteome</keyword>
<name>A0A2R6Q294_9APHY</name>
<protein>
    <recommendedName>
        <fullName evidence="3">F-box domain-containing protein</fullName>
    </recommendedName>
</protein>
<organism evidence="1 2">
    <name type="scientific">Hermanssonia centrifuga</name>
    <dbReference type="NCBI Taxonomy" id="98765"/>
    <lineage>
        <taxon>Eukaryota</taxon>
        <taxon>Fungi</taxon>
        <taxon>Dikarya</taxon>
        <taxon>Basidiomycota</taxon>
        <taxon>Agaricomycotina</taxon>
        <taxon>Agaricomycetes</taxon>
        <taxon>Polyporales</taxon>
        <taxon>Meruliaceae</taxon>
        <taxon>Hermanssonia</taxon>
    </lineage>
</organism>
<evidence type="ECO:0008006" key="3">
    <source>
        <dbReference type="Google" id="ProtNLM"/>
    </source>
</evidence>
<dbReference type="AlphaFoldDB" id="A0A2R6Q294"/>
<reference evidence="1 2" key="1">
    <citation type="submission" date="2018-02" db="EMBL/GenBank/DDBJ databases">
        <title>Genome sequence of the basidiomycete white-rot fungus Phlebia centrifuga.</title>
        <authorList>
            <person name="Granchi Z."/>
            <person name="Peng M."/>
            <person name="de Vries R.P."/>
            <person name="Hilden K."/>
            <person name="Makela M.R."/>
            <person name="Grigoriev I."/>
            <person name="Riley R."/>
        </authorList>
    </citation>
    <scope>NUCLEOTIDE SEQUENCE [LARGE SCALE GENOMIC DNA]</scope>
    <source>
        <strain evidence="1 2">FBCC195</strain>
    </source>
</reference>